<evidence type="ECO:0000313" key="2">
    <source>
        <dbReference type="Proteomes" id="UP000814176"/>
    </source>
</evidence>
<accession>A0ABQ8K2E0</accession>
<sequence length="256" mass="28146">MTWQRRVCAGGQQHLRMLASVAVASVRGRVLRAVAVRRGRRRWERQAGTTQAHYGCATAAQTQQHGGSAVACYDYAKKTLAEVPYNEVSGVMTMTLEPSPTTDRTSNKLAKVNASIAPSQSCNTCRERPESPTNFLLVLTQAVDGVSQAIEGVGRATILWQSQWVELIGDWSQRLVKSLSTQDGLLGPGDGQIECAHWVMRQLVALEDLVNVVHDLNDVVEGVQQWDSVRVIGDRLAVGLEENALEKPVRTYPWPT</sequence>
<reference evidence="1 2" key="1">
    <citation type="journal article" date="2021" name="Environ. Microbiol.">
        <title>Gene family expansions and transcriptome signatures uncover fungal adaptations to wood decay.</title>
        <authorList>
            <person name="Hage H."/>
            <person name="Miyauchi S."/>
            <person name="Viragh M."/>
            <person name="Drula E."/>
            <person name="Min B."/>
            <person name="Chaduli D."/>
            <person name="Navarro D."/>
            <person name="Favel A."/>
            <person name="Norest M."/>
            <person name="Lesage-Meessen L."/>
            <person name="Balint B."/>
            <person name="Merenyi Z."/>
            <person name="de Eugenio L."/>
            <person name="Morin E."/>
            <person name="Martinez A.T."/>
            <person name="Baldrian P."/>
            <person name="Stursova M."/>
            <person name="Martinez M.J."/>
            <person name="Novotny C."/>
            <person name="Magnuson J.K."/>
            <person name="Spatafora J.W."/>
            <person name="Maurice S."/>
            <person name="Pangilinan J."/>
            <person name="Andreopoulos W."/>
            <person name="LaButti K."/>
            <person name="Hundley H."/>
            <person name="Na H."/>
            <person name="Kuo A."/>
            <person name="Barry K."/>
            <person name="Lipzen A."/>
            <person name="Henrissat B."/>
            <person name="Riley R."/>
            <person name="Ahrendt S."/>
            <person name="Nagy L.G."/>
            <person name="Grigoriev I.V."/>
            <person name="Martin F."/>
            <person name="Rosso M.N."/>
        </authorList>
    </citation>
    <scope>NUCLEOTIDE SEQUENCE [LARGE SCALE GENOMIC DNA]</scope>
    <source>
        <strain evidence="1 2">CIRM-BRFM 1785</strain>
    </source>
</reference>
<dbReference type="EMBL" id="JADCUA010000028">
    <property type="protein sequence ID" value="KAH9830930.1"/>
    <property type="molecule type" value="Genomic_DNA"/>
</dbReference>
<organism evidence="1 2">
    <name type="scientific">Rhodofomes roseus</name>
    <dbReference type="NCBI Taxonomy" id="34475"/>
    <lineage>
        <taxon>Eukaryota</taxon>
        <taxon>Fungi</taxon>
        <taxon>Dikarya</taxon>
        <taxon>Basidiomycota</taxon>
        <taxon>Agaricomycotina</taxon>
        <taxon>Agaricomycetes</taxon>
        <taxon>Polyporales</taxon>
        <taxon>Rhodofomes</taxon>
    </lineage>
</organism>
<dbReference type="GeneID" id="72002556"/>
<keyword evidence="2" id="KW-1185">Reference proteome</keyword>
<dbReference type="RefSeq" id="XP_047774177.1">
    <property type="nucleotide sequence ID" value="XM_047921824.1"/>
</dbReference>
<gene>
    <name evidence="1" type="ORF">C8Q71DRAFT_727121</name>
</gene>
<comment type="caution">
    <text evidence="1">The sequence shown here is derived from an EMBL/GenBank/DDBJ whole genome shotgun (WGS) entry which is preliminary data.</text>
</comment>
<evidence type="ECO:0000313" key="1">
    <source>
        <dbReference type="EMBL" id="KAH9830930.1"/>
    </source>
</evidence>
<name>A0ABQ8K2E0_9APHY</name>
<protein>
    <submittedName>
        <fullName evidence="1">Uncharacterized protein</fullName>
    </submittedName>
</protein>
<dbReference type="Proteomes" id="UP000814176">
    <property type="component" value="Unassembled WGS sequence"/>
</dbReference>
<proteinExistence type="predicted"/>